<dbReference type="HAMAP" id="MF_01430">
    <property type="entry name" value="OM_assembly_BamA"/>
    <property type="match status" value="1"/>
</dbReference>
<evidence type="ECO:0000256" key="8">
    <source>
        <dbReference type="HAMAP-Rule" id="MF_01430"/>
    </source>
</evidence>
<keyword evidence="7 8" id="KW-0998">Cell outer membrane</keyword>
<evidence type="ECO:0000256" key="6">
    <source>
        <dbReference type="ARBA" id="ARBA00023136"/>
    </source>
</evidence>
<comment type="similarity">
    <text evidence="8">Belongs to the BamA family.</text>
</comment>
<dbReference type="InterPro" id="IPR023707">
    <property type="entry name" value="OM_assembly_BamA"/>
</dbReference>
<dbReference type="Gene3D" id="3.10.20.310">
    <property type="entry name" value="membrane protein fhac"/>
    <property type="match status" value="5"/>
</dbReference>
<comment type="function">
    <text evidence="8">Part of the outer membrane protein assembly complex, which is involved in assembly and insertion of beta-barrel proteins into the outer membrane.</text>
</comment>
<protein>
    <recommendedName>
        <fullName evidence="8 9">Outer membrane protein assembly factor BamA</fullName>
    </recommendedName>
</protein>
<dbReference type="InterPro" id="IPR034746">
    <property type="entry name" value="POTRA"/>
</dbReference>
<evidence type="ECO:0000256" key="9">
    <source>
        <dbReference type="NCBIfam" id="TIGR03303"/>
    </source>
</evidence>
<organism evidence="11 12">
    <name type="scientific">Bradyrhizobium aeschynomenes</name>
    <dbReference type="NCBI Taxonomy" id="2734909"/>
    <lineage>
        <taxon>Bacteria</taxon>
        <taxon>Pseudomonadati</taxon>
        <taxon>Pseudomonadota</taxon>
        <taxon>Alphaproteobacteria</taxon>
        <taxon>Hyphomicrobiales</taxon>
        <taxon>Nitrobacteraceae</taxon>
        <taxon>Bradyrhizobium</taxon>
    </lineage>
</organism>
<dbReference type="RefSeq" id="WP_172112577.1">
    <property type="nucleotide sequence ID" value="NZ_JABFDN010000007.1"/>
</dbReference>
<accession>A0ABX2CH06</accession>
<dbReference type="InterPro" id="IPR039910">
    <property type="entry name" value="D15-like"/>
</dbReference>
<keyword evidence="5 8" id="KW-0677">Repeat</keyword>
<name>A0ABX2CH06_9BRAD</name>
<evidence type="ECO:0000256" key="5">
    <source>
        <dbReference type="ARBA" id="ARBA00022737"/>
    </source>
</evidence>
<evidence type="ECO:0000313" key="12">
    <source>
        <dbReference type="Proteomes" id="UP000886476"/>
    </source>
</evidence>
<keyword evidence="2 8" id="KW-1134">Transmembrane beta strand</keyword>
<evidence type="ECO:0000256" key="7">
    <source>
        <dbReference type="ARBA" id="ARBA00023237"/>
    </source>
</evidence>
<keyword evidence="4 8" id="KW-0732">Signal</keyword>
<dbReference type="Gene3D" id="2.40.160.50">
    <property type="entry name" value="membrane protein fhac: a member of the omp85/tpsb transporter family"/>
    <property type="match status" value="1"/>
</dbReference>
<evidence type="ECO:0000259" key="10">
    <source>
        <dbReference type="PROSITE" id="PS51779"/>
    </source>
</evidence>
<evidence type="ECO:0000313" key="11">
    <source>
        <dbReference type="EMBL" id="NPU67489.1"/>
    </source>
</evidence>
<evidence type="ECO:0000256" key="3">
    <source>
        <dbReference type="ARBA" id="ARBA00022692"/>
    </source>
</evidence>
<dbReference type="PIRSF" id="PIRSF006076">
    <property type="entry name" value="OM_assembly_OMP85"/>
    <property type="match status" value="1"/>
</dbReference>
<comment type="subcellular location">
    <subcellularLocation>
        <location evidence="8">Cell outer membrane</location>
    </subcellularLocation>
    <subcellularLocation>
        <location evidence="1">Membrane</location>
    </subcellularLocation>
</comment>
<reference evidence="11" key="1">
    <citation type="submission" date="2020-05" db="EMBL/GenBank/DDBJ databases">
        <title>Nod-independent and nitrogen-fixing Bradyrhizobium aeschynomene sp. nov. isolated from nodules of Aeschynomene indica.</title>
        <authorList>
            <person name="Zhang Z."/>
        </authorList>
    </citation>
    <scope>NUCLEOTIDE SEQUENCE</scope>
    <source>
        <strain evidence="11">83012</strain>
    </source>
</reference>
<dbReference type="NCBIfam" id="TIGR03303">
    <property type="entry name" value="OM_YaeT"/>
    <property type="match status" value="1"/>
</dbReference>
<dbReference type="PROSITE" id="PS51779">
    <property type="entry name" value="POTRA"/>
    <property type="match status" value="2"/>
</dbReference>
<dbReference type="Pfam" id="PF07244">
    <property type="entry name" value="POTRA"/>
    <property type="match status" value="4"/>
</dbReference>
<comment type="subunit">
    <text evidence="8">Part of the Bam complex.</text>
</comment>
<feature type="domain" description="POTRA" evidence="10">
    <location>
        <begin position="355"/>
        <end position="426"/>
    </location>
</feature>
<keyword evidence="6 8" id="KW-0472">Membrane</keyword>
<proteinExistence type="inferred from homology"/>
<feature type="domain" description="POTRA" evidence="10">
    <location>
        <begin position="102"/>
        <end position="179"/>
    </location>
</feature>
<dbReference type="InterPro" id="IPR000184">
    <property type="entry name" value="Bac_surfAg_D15"/>
</dbReference>
<dbReference type="PANTHER" id="PTHR12815:SF23">
    <property type="entry name" value="OUTER MEMBRANE PROTEIN ASSEMBLY FACTOR BAMA"/>
    <property type="match status" value="1"/>
</dbReference>
<evidence type="ECO:0000256" key="2">
    <source>
        <dbReference type="ARBA" id="ARBA00022452"/>
    </source>
</evidence>
<gene>
    <name evidence="8 11" type="primary">bamA</name>
    <name evidence="11" type="ORF">HL667_20975</name>
</gene>
<sequence length="773" mass="83694" precursor="true">MTARNRRHSRISRPRPIAMLVAAMSVLTSPVIAASAEALAVQGNRRVDAQTVRSYFHPDAEGRYDAAALDAGLKALVATGLFDDVKIGRAGGRIVVRLTEAKVLDRVAFEGNKKVKDADLAGAVLSKPRAGLQRATVQGDVARILQAYHRVGRDDVRVVPEIIDRGNDRVDLVFTITEGKKTPVRSISFVGNNAYGARQLRAVIKTSATNPLSLVIGGNVYDADRVNEDRELLRQYYRSHGYADAEITNVSVDYDAASSGYNLVFAIEEGGLYKFGAIDVSCNVQGLSCDRLRPLLVAQQGDTFDESKIDKTTEVLTTELGKLGFPFAQVEPRTVRNAQARVADISFQIEQGRRSYVERIEIHGNKNTRDDVIRREFDIGEGDAYNRILVDRAERRLRNLNYFKSVKITTRPGSVRDRVVLDVEAIDQPTGDFNVSGGYSSTDGLLTEVKIGDRNVLGTGNTAQAAFTYGQFARGATLSFTSPYAIGRTTPGVELFARQSMASTFQSFGNNTYGGALTLGMPVSEQTAMLWRYSLYDQKVMLAPGLSPAAVSLPVRQSVAAGRQTVSQLGNTVTYSTLDNTKMPTSGIRSQLSQDLAGLGGDVRFLRTTADVRYYRSINSDLTGMVRAQGGYVTGWGGQQAPLLNSFFGGPTMVRGFAPGGFGPRDLTPGSTMDNVGGSYYWATTAELQSNIPGLPQEYGLRASAFVDAGTVFGYRGPTQNVQVANKNVLRSSVGVGMTWASPFGPLTVDYAVPISKAAYDVVRPLRFSAGGF</sequence>
<comment type="caution">
    <text evidence="11">The sequence shown here is derived from an EMBL/GenBank/DDBJ whole genome shotgun (WGS) entry which is preliminary data.</text>
</comment>
<feature type="signal peptide" evidence="8">
    <location>
        <begin position="1"/>
        <end position="33"/>
    </location>
</feature>
<feature type="chain" id="PRO_5044920679" description="Outer membrane protein assembly factor BamA" evidence="8">
    <location>
        <begin position="34"/>
        <end position="773"/>
    </location>
</feature>
<dbReference type="Pfam" id="PF01103">
    <property type="entry name" value="Omp85"/>
    <property type="match status" value="1"/>
</dbReference>
<evidence type="ECO:0000256" key="4">
    <source>
        <dbReference type="ARBA" id="ARBA00022729"/>
    </source>
</evidence>
<dbReference type="PANTHER" id="PTHR12815">
    <property type="entry name" value="SORTING AND ASSEMBLY MACHINERY SAMM50 PROTEIN FAMILY MEMBER"/>
    <property type="match status" value="1"/>
</dbReference>
<dbReference type="Proteomes" id="UP000886476">
    <property type="component" value="Unassembled WGS sequence"/>
</dbReference>
<dbReference type="EMBL" id="JABFDN010000007">
    <property type="protein sequence ID" value="NPU67489.1"/>
    <property type="molecule type" value="Genomic_DNA"/>
</dbReference>
<dbReference type="InterPro" id="IPR010827">
    <property type="entry name" value="BamA/TamA_POTRA"/>
</dbReference>
<keyword evidence="12" id="KW-1185">Reference proteome</keyword>
<keyword evidence="3 8" id="KW-0812">Transmembrane</keyword>
<evidence type="ECO:0000256" key="1">
    <source>
        <dbReference type="ARBA" id="ARBA00004370"/>
    </source>
</evidence>